<evidence type="ECO:0000256" key="5">
    <source>
        <dbReference type="ARBA" id="ARBA00023163"/>
    </source>
</evidence>
<proteinExistence type="inferred from homology"/>
<evidence type="ECO:0000256" key="2">
    <source>
        <dbReference type="ARBA" id="ARBA00023015"/>
    </source>
</evidence>
<dbReference type="SUPFAM" id="SSF88946">
    <property type="entry name" value="Sigma2 domain of RNA polymerase sigma factors"/>
    <property type="match status" value="1"/>
</dbReference>
<sequence length="535" mass="56928">MRDRTSVAAAPAAASDAHLTAFIRNGPPDAADAALDELYRRHRTSVIAYARTCTRDTHTAEDLTSEAFARALRAVRGGAGPEGAWRPYLLTTVRRTAASWAATANRIELSPDFGTWLSEAPSGEEQALLREDAGLVQRAFRSLPERWQTVLWHSAVEEEPAKRIAPLLGISPSGVASLTARAREGLREAYLTEYAADPTMPDECRHFTGVLAASVRRGGRHGGHSGLERHLSGCRRCRRANHQLWELNNSLEAVLPAGVLLWVGASYGTKAVGAAVVAGSAAPGSAAGTTTATPGAGTTVKAAGVGAALLAVAIGGYAALPDGNDPPSPRPTLAATRPSPPSPPARSDRHDPKPPAPARSEQREPSARTPSARASKKSTPPAWQPAADDRVQLPIVSTGRCMDISTAEGAEPYEAECDGSRTQQWELLIDRAAQEARIRNYATGMCLTHSGTSTDGAPVRQERACNSTAVTALWTYFFQASGTVNFAQKGNTRYFLGIDEWNKADGPHSPVIGTTANYYNTDSLRFRYTGDVFSG</sequence>
<feature type="domain" description="RNA polymerase sigma-70 region 2" evidence="7">
    <location>
        <begin position="38"/>
        <end position="105"/>
    </location>
</feature>
<dbReference type="GO" id="GO:0003677">
    <property type="term" value="F:DNA binding"/>
    <property type="evidence" value="ECO:0007669"/>
    <property type="project" value="UniProtKB-KW"/>
</dbReference>
<accession>A0A7W9TD13</accession>
<dbReference type="InterPro" id="IPR013325">
    <property type="entry name" value="RNA_pol_sigma_r2"/>
</dbReference>
<dbReference type="InterPro" id="IPR035992">
    <property type="entry name" value="Ricin_B-like_lectins"/>
</dbReference>
<evidence type="ECO:0000313" key="11">
    <source>
        <dbReference type="Proteomes" id="UP000591537"/>
    </source>
</evidence>
<dbReference type="PANTHER" id="PTHR43133">
    <property type="entry name" value="RNA POLYMERASE ECF-TYPE SIGMA FACTO"/>
    <property type="match status" value="1"/>
</dbReference>
<dbReference type="SUPFAM" id="SSF88659">
    <property type="entry name" value="Sigma3 and sigma4 domains of RNA polymerase sigma factors"/>
    <property type="match status" value="1"/>
</dbReference>
<dbReference type="Pfam" id="PF08281">
    <property type="entry name" value="Sigma70_r4_2"/>
    <property type="match status" value="1"/>
</dbReference>
<dbReference type="EMBL" id="JACHGV010000006">
    <property type="protein sequence ID" value="MBB6078414.1"/>
    <property type="molecule type" value="Genomic_DNA"/>
</dbReference>
<dbReference type="Gene3D" id="2.80.10.50">
    <property type="match status" value="1"/>
</dbReference>
<dbReference type="InterPro" id="IPR000772">
    <property type="entry name" value="Ricin_B_lectin"/>
</dbReference>
<reference evidence="10 11" key="1">
    <citation type="submission" date="2020-08" db="EMBL/GenBank/DDBJ databases">
        <title>Genomic Encyclopedia of Type Strains, Phase IV (KMG-IV): sequencing the most valuable type-strain genomes for metagenomic binning, comparative biology and taxonomic classification.</title>
        <authorList>
            <person name="Goeker M."/>
        </authorList>
    </citation>
    <scope>NUCLEOTIDE SEQUENCE [LARGE SCALE GENOMIC DNA]</scope>
    <source>
        <strain evidence="10 11">DSM 43350</strain>
    </source>
</reference>
<dbReference type="PROSITE" id="PS50231">
    <property type="entry name" value="RICIN_B_LECTIN"/>
    <property type="match status" value="1"/>
</dbReference>
<dbReference type="InterPro" id="IPR039425">
    <property type="entry name" value="RNA_pol_sigma-70-like"/>
</dbReference>
<evidence type="ECO:0000259" key="7">
    <source>
        <dbReference type="Pfam" id="PF04542"/>
    </source>
</evidence>
<feature type="domain" description="RNA polymerase sigma factor 70 region 4 type 2" evidence="8">
    <location>
        <begin position="135"/>
        <end position="184"/>
    </location>
</feature>
<dbReference type="Gene3D" id="1.10.10.10">
    <property type="entry name" value="Winged helix-like DNA-binding domain superfamily/Winged helix DNA-binding domain"/>
    <property type="match status" value="1"/>
</dbReference>
<dbReference type="NCBIfam" id="TIGR02937">
    <property type="entry name" value="sigma70-ECF"/>
    <property type="match status" value="1"/>
</dbReference>
<name>A0A7W9TD13_9ACTN</name>
<dbReference type="CDD" id="cd00161">
    <property type="entry name" value="beta-trefoil_Ricin-like"/>
    <property type="match status" value="1"/>
</dbReference>
<dbReference type="InterPro" id="IPR036388">
    <property type="entry name" value="WH-like_DNA-bd_sf"/>
</dbReference>
<dbReference type="InterPro" id="IPR007627">
    <property type="entry name" value="RNA_pol_sigma70_r2"/>
</dbReference>
<keyword evidence="2" id="KW-0805">Transcription regulation</keyword>
<keyword evidence="5" id="KW-0804">Transcription</keyword>
<organism evidence="10 11">
    <name type="scientific">Streptomyces paradoxus</name>
    <dbReference type="NCBI Taxonomy" id="66375"/>
    <lineage>
        <taxon>Bacteria</taxon>
        <taxon>Bacillati</taxon>
        <taxon>Actinomycetota</taxon>
        <taxon>Actinomycetes</taxon>
        <taxon>Kitasatosporales</taxon>
        <taxon>Streptomycetaceae</taxon>
        <taxon>Streptomyces</taxon>
    </lineage>
</organism>
<dbReference type="GO" id="GO:0016987">
    <property type="term" value="F:sigma factor activity"/>
    <property type="evidence" value="ECO:0007669"/>
    <property type="project" value="UniProtKB-KW"/>
</dbReference>
<feature type="region of interest" description="Disordered" evidence="6">
    <location>
        <begin position="322"/>
        <end position="391"/>
    </location>
</feature>
<evidence type="ECO:0000259" key="8">
    <source>
        <dbReference type="Pfam" id="PF08281"/>
    </source>
</evidence>
<dbReference type="Proteomes" id="UP000591537">
    <property type="component" value="Unassembled WGS sequence"/>
</dbReference>
<dbReference type="SUPFAM" id="SSF50370">
    <property type="entry name" value="Ricin B-like lectins"/>
    <property type="match status" value="1"/>
</dbReference>
<evidence type="ECO:0000259" key="9">
    <source>
        <dbReference type="Pfam" id="PF14200"/>
    </source>
</evidence>
<evidence type="ECO:0000256" key="6">
    <source>
        <dbReference type="SAM" id="MobiDB-lite"/>
    </source>
</evidence>
<dbReference type="GO" id="GO:0006352">
    <property type="term" value="P:DNA-templated transcription initiation"/>
    <property type="evidence" value="ECO:0007669"/>
    <property type="project" value="InterPro"/>
</dbReference>
<dbReference type="InterPro" id="IPR013249">
    <property type="entry name" value="RNA_pol_sigma70_r4_t2"/>
</dbReference>
<dbReference type="Gene3D" id="1.10.1740.10">
    <property type="match status" value="1"/>
</dbReference>
<dbReference type="Pfam" id="PF04542">
    <property type="entry name" value="Sigma70_r2"/>
    <property type="match status" value="1"/>
</dbReference>
<comment type="similarity">
    <text evidence="1">Belongs to the sigma-70 factor family. ECF subfamily.</text>
</comment>
<comment type="caution">
    <text evidence="10">The sequence shown here is derived from an EMBL/GenBank/DDBJ whole genome shotgun (WGS) entry which is preliminary data.</text>
</comment>
<keyword evidence="11" id="KW-1185">Reference proteome</keyword>
<keyword evidence="4" id="KW-0238">DNA-binding</keyword>
<gene>
    <name evidence="10" type="ORF">HNR57_004346</name>
</gene>
<feature type="domain" description="Ricin B lectin" evidence="9">
    <location>
        <begin position="387"/>
        <end position="461"/>
    </location>
</feature>
<evidence type="ECO:0000313" key="10">
    <source>
        <dbReference type="EMBL" id="MBB6078414.1"/>
    </source>
</evidence>
<dbReference type="RefSeq" id="WP_184561783.1">
    <property type="nucleotide sequence ID" value="NZ_BAAARS010000007.1"/>
</dbReference>
<dbReference type="PANTHER" id="PTHR43133:SF8">
    <property type="entry name" value="RNA POLYMERASE SIGMA FACTOR HI_1459-RELATED"/>
    <property type="match status" value="1"/>
</dbReference>
<evidence type="ECO:0000256" key="1">
    <source>
        <dbReference type="ARBA" id="ARBA00010641"/>
    </source>
</evidence>
<keyword evidence="3" id="KW-0731">Sigma factor</keyword>
<dbReference type="Pfam" id="PF14200">
    <property type="entry name" value="RicinB_lectin_2"/>
    <property type="match status" value="1"/>
</dbReference>
<dbReference type="InterPro" id="IPR013324">
    <property type="entry name" value="RNA_pol_sigma_r3/r4-like"/>
</dbReference>
<evidence type="ECO:0000256" key="4">
    <source>
        <dbReference type="ARBA" id="ARBA00023125"/>
    </source>
</evidence>
<evidence type="ECO:0000256" key="3">
    <source>
        <dbReference type="ARBA" id="ARBA00023082"/>
    </source>
</evidence>
<dbReference type="InterPro" id="IPR014284">
    <property type="entry name" value="RNA_pol_sigma-70_dom"/>
</dbReference>
<protein>
    <submittedName>
        <fullName evidence="10">RNA polymerase sigma factor (Sigma-70 family)</fullName>
    </submittedName>
</protein>
<dbReference type="AlphaFoldDB" id="A0A7W9TD13"/>